<dbReference type="AlphaFoldDB" id="A0A1G2HSL7"/>
<gene>
    <name evidence="1" type="ORF">A2812_01125</name>
</gene>
<sequence length="411" mass="45439">MFAKLKKYNFSFVNNQKIKFMKKIIATFLSLALLTMIAGPSLTVAVSPNVNTGLTRGSGGGDIPVIKAKWEMKGPCLNGADYIACPSVGEGNDDEVSAGAQFDAPGVWGANMNYTVCAIATDPDGVADLAGVYADIYYPEGKAIHDRTPSTDVHRDTARGTQDIGVEGCGEFIEENTLHQLTKAEGYHLFCEEIRDNNYNLPVFSEYYDYDEICAPDGELMKEEAYVYCSDKDLIWEDPAGDYKVNVFAQDNASNNSVTLTNYFEYMPFTGFEKDFSSVSYGQVMLNTHKKISGDLTFGNGIPSIRNVGNTRLWMKVAQDDMGLGQSSGIWNVQYDGRVGNNESDWTNYDPFGYKGTTPGSYTQLEDIVDLSELEEMDFSILVKKWPDVNTSYIGTMWLSATSAPFRNCVD</sequence>
<proteinExistence type="predicted"/>
<reference evidence="1 2" key="1">
    <citation type="journal article" date="2016" name="Nat. Commun.">
        <title>Thousands of microbial genomes shed light on interconnected biogeochemical processes in an aquifer system.</title>
        <authorList>
            <person name="Anantharaman K."/>
            <person name="Brown C.T."/>
            <person name="Hug L.A."/>
            <person name="Sharon I."/>
            <person name="Castelle C.J."/>
            <person name="Probst A.J."/>
            <person name="Thomas B.C."/>
            <person name="Singh A."/>
            <person name="Wilkins M.J."/>
            <person name="Karaoz U."/>
            <person name="Brodie E.L."/>
            <person name="Williams K.H."/>
            <person name="Hubbard S.S."/>
            <person name="Banfield J.F."/>
        </authorList>
    </citation>
    <scope>NUCLEOTIDE SEQUENCE [LARGE SCALE GENOMIC DNA]</scope>
</reference>
<name>A0A1G2HSL7_9BACT</name>
<dbReference type="EMBL" id="MHOM01000007">
    <property type="protein sequence ID" value="OGZ65443.1"/>
    <property type="molecule type" value="Genomic_DNA"/>
</dbReference>
<organism evidence="1 2">
    <name type="scientific">Candidatus Staskawiczbacteria bacterium RIFCSPHIGHO2_01_FULL_36_16</name>
    <dbReference type="NCBI Taxonomy" id="1802200"/>
    <lineage>
        <taxon>Bacteria</taxon>
        <taxon>Candidatus Staskawicziibacteriota</taxon>
    </lineage>
</organism>
<dbReference type="Proteomes" id="UP000177190">
    <property type="component" value="Unassembled WGS sequence"/>
</dbReference>
<dbReference type="STRING" id="1802200.A2812_01125"/>
<evidence type="ECO:0000313" key="2">
    <source>
        <dbReference type="Proteomes" id="UP000177190"/>
    </source>
</evidence>
<protein>
    <submittedName>
        <fullName evidence="1">Uncharacterized protein</fullName>
    </submittedName>
</protein>
<comment type="caution">
    <text evidence="1">The sequence shown here is derived from an EMBL/GenBank/DDBJ whole genome shotgun (WGS) entry which is preliminary data.</text>
</comment>
<evidence type="ECO:0000313" key="1">
    <source>
        <dbReference type="EMBL" id="OGZ65443.1"/>
    </source>
</evidence>
<accession>A0A1G2HSL7</accession>